<dbReference type="KEGG" id="pti:PHATRDRAFT_35852"/>
<feature type="coiled-coil region" evidence="1">
    <location>
        <begin position="188"/>
        <end position="232"/>
    </location>
</feature>
<gene>
    <name evidence="2" type="ORF">PHATRDRAFT_35852</name>
</gene>
<evidence type="ECO:0000313" key="2">
    <source>
        <dbReference type="EMBL" id="EEC48533.1"/>
    </source>
</evidence>
<dbReference type="PaxDb" id="2850-Phatr35852"/>
<keyword evidence="3" id="KW-1185">Reference proteome</keyword>
<sequence>MMGECNTSRNHKTQILSWDSGNVVEKALFYPFFFRISSRSTTTGFAHFCTWNEEFGSSAFVHNLHSTRVSKLAEFETEAADSVNKAMLEALEKIQVNIAKRAGKINWSKIEVKKKDDSQPVVLLPMPIVWPKTSPALNTNLTFDTPWLSAAQVATKKSDPVVKRNKDSEQISASTLVASRPSVVDPRLATFLERFDNAEWRLQALQAKNAELQAKVQEAERQKRAMQQLARRRLSQSVVNVAGVAIVGKRPKNMAWVTLRARRHAGTTLHHHCNSSRFLCTDRVVIEERTMTLNPRNRPNRHRFLCEYISDVDACGRRRWNRTNPRSIRAVAKSRRTVCATAVVAPLLRIREQDLAHSLLSKGFLSRAVSRRIPHERDTIRPAMVKLASLPHGMGTTWSRGKVVEVVPKHRSCGELERCSRI</sequence>
<dbReference type="EMBL" id="CM000611">
    <property type="protein sequence ID" value="EEC48533.1"/>
    <property type="molecule type" value="Genomic_DNA"/>
</dbReference>
<reference evidence="2 3" key="1">
    <citation type="journal article" date="2008" name="Nature">
        <title>The Phaeodactylum genome reveals the evolutionary history of diatom genomes.</title>
        <authorList>
            <person name="Bowler C."/>
            <person name="Allen A.E."/>
            <person name="Badger J.H."/>
            <person name="Grimwood J."/>
            <person name="Jabbari K."/>
            <person name="Kuo A."/>
            <person name="Maheswari U."/>
            <person name="Martens C."/>
            <person name="Maumus F."/>
            <person name="Otillar R.P."/>
            <person name="Rayko E."/>
            <person name="Salamov A."/>
            <person name="Vandepoele K."/>
            <person name="Beszteri B."/>
            <person name="Gruber A."/>
            <person name="Heijde M."/>
            <person name="Katinka M."/>
            <person name="Mock T."/>
            <person name="Valentin K."/>
            <person name="Verret F."/>
            <person name="Berges J.A."/>
            <person name="Brownlee C."/>
            <person name="Cadoret J.P."/>
            <person name="Chiovitti A."/>
            <person name="Choi C.J."/>
            <person name="Coesel S."/>
            <person name="De Martino A."/>
            <person name="Detter J.C."/>
            <person name="Durkin C."/>
            <person name="Falciatore A."/>
            <person name="Fournet J."/>
            <person name="Haruta M."/>
            <person name="Huysman M.J."/>
            <person name="Jenkins B.D."/>
            <person name="Jiroutova K."/>
            <person name="Jorgensen R.E."/>
            <person name="Joubert Y."/>
            <person name="Kaplan A."/>
            <person name="Kroger N."/>
            <person name="Kroth P.G."/>
            <person name="La Roche J."/>
            <person name="Lindquist E."/>
            <person name="Lommer M."/>
            <person name="Martin-Jezequel V."/>
            <person name="Lopez P.J."/>
            <person name="Lucas S."/>
            <person name="Mangogna M."/>
            <person name="McGinnis K."/>
            <person name="Medlin L.K."/>
            <person name="Montsant A."/>
            <person name="Oudot-Le Secq M.P."/>
            <person name="Napoli C."/>
            <person name="Obornik M."/>
            <person name="Parker M.S."/>
            <person name="Petit J.L."/>
            <person name="Porcel B.M."/>
            <person name="Poulsen N."/>
            <person name="Robison M."/>
            <person name="Rychlewski L."/>
            <person name="Rynearson T.A."/>
            <person name="Schmutz J."/>
            <person name="Shapiro H."/>
            <person name="Siaut M."/>
            <person name="Stanley M."/>
            <person name="Sussman M.R."/>
            <person name="Taylor A.R."/>
            <person name="Vardi A."/>
            <person name="von Dassow P."/>
            <person name="Vyverman W."/>
            <person name="Willis A."/>
            <person name="Wyrwicz L.S."/>
            <person name="Rokhsar D.S."/>
            <person name="Weissenbach J."/>
            <person name="Armbrust E.V."/>
            <person name="Green B.R."/>
            <person name="Van de Peer Y."/>
            <person name="Grigoriev I.V."/>
        </authorList>
    </citation>
    <scope>NUCLEOTIDE SEQUENCE [LARGE SCALE GENOMIC DNA]</scope>
    <source>
        <strain evidence="2 3">CCAP 1055/1</strain>
    </source>
</reference>
<name>B7FZF5_PHATC</name>
<keyword evidence="1" id="KW-0175">Coiled coil</keyword>
<evidence type="ECO:0000313" key="3">
    <source>
        <dbReference type="Proteomes" id="UP000000759"/>
    </source>
</evidence>
<dbReference type="Proteomes" id="UP000000759">
    <property type="component" value="Chromosome 8"/>
</dbReference>
<dbReference type="GeneID" id="7201057"/>
<evidence type="ECO:0000256" key="1">
    <source>
        <dbReference type="SAM" id="Coils"/>
    </source>
</evidence>
<dbReference type="AlphaFoldDB" id="B7FZF5"/>
<organism evidence="2 3">
    <name type="scientific">Phaeodactylum tricornutum (strain CCAP 1055/1)</name>
    <dbReference type="NCBI Taxonomy" id="556484"/>
    <lineage>
        <taxon>Eukaryota</taxon>
        <taxon>Sar</taxon>
        <taxon>Stramenopiles</taxon>
        <taxon>Ochrophyta</taxon>
        <taxon>Bacillariophyta</taxon>
        <taxon>Bacillariophyceae</taxon>
        <taxon>Bacillariophycidae</taxon>
        <taxon>Naviculales</taxon>
        <taxon>Phaeodactylaceae</taxon>
        <taxon>Phaeodactylum</taxon>
    </lineage>
</organism>
<proteinExistence type="predicted"/>
<accession>B7FZF5</accession>
<protein>
    <submittedName>
        <fullName evidence="2">Uncharacterized protein</fullName>
    </submittedName>
</protein>
<dbReference type="InParanoid" id="B7FZF5"/>
<reference evidence="3" key="2">
    <citation type="submission" date="2008-08" db="EMBL/GenBank/DDBJ databases">
        <authorList>
            <consortium name="Diatom Consortium"/>
            <person name="Grigoriev I."/>
            <person name="Grimwood J."/>
            <person name="Kuo A."/>
            <person name="Otillar R.P."/>
            <person name="Salamov A."/>
            <person name="Detter J.C."/>
            <person name="Lindquist E."/>
            <person name="Shapiro H."/>
            <person name="Lucas S."/>
            <person name="Glavina del Rio T."/>
            <person name="Pitluck S."/>
            <person name="Rokhsar D."/>
            <person name="Bowler C."/>
        </authorList>
    </citation>
    <scope>GENOME REANNOTATION</scope>
    <source>
        <strain evidence="3">CCAP 1055/1</strain>
    </source>
</reference>
<dbReference type="RefSeq" id="XP_002180342.1">
    <property type="nucleotide sequence ID" value="XM_002180306.1"/>
</dbReference>